<proteinExistence type="predicted"/>
<dbReference type="eggNOG" id="ENOG502ZAA2">
    <property type="taxonomic scope" value="Bacteria"/>
</dbReference>
<organism evidence="1 2">
    <name type="scientific">Mesorhizobium australicum (strain HAMBI 3006 / LMG 24608 / WSM2073)</name>
    <dbReference type="NCBI Taxonomy" id="754035"/>
    <lineage>
        <taxon>Bacteria</taxon>
        <taxon>Pseudomonadati</taxon>
        <taxon>Pseudomonadota</taxon>
        <taxon>Alphaproteobacteria</taxon>
        <taxon>Hyphomicrobiales</taxon>
        <taxon>Phyllobacteriaceae</taxon>
        <taxon>Mesorhizobium</taxon>
    </lineage>
</organism>
<name>L0KEF3_MESAW</name>
<evidence type="ECO:0000313" key="1">
    <source>
        <dbReference type="EMBL" id="AGB43381.1"/>
    </source>
</evidence>
<keyword evidence="2" id="KW-1185">Reference proteome</keyword>
<sequence length="1298" mass="142131">MPVPATSERMIFEADPDFIKTLDSTKLVELMKRLLLAECRLTGLPLRAASVPLQVTVADGGEDGRVEWTDGPAKTAYFPHRVTLFQAKATNLTVTKLRSEILKKKKDGPVVLNEAISDVLAQGGAYIVFCSYPVVEAAKKKFVAAIQAAIKDGGGDPAKTAAIEYFDANKIADWANVHPAVALWLAALQRGRSLAGFQTHDGWSKSPNIAFVPWVASETPRYVPVNRTIPDTERKNSAINAWSFDQAGSACREGMEGKDRIIRIVGPSGFGKSRFVYELLKDGLTVADQSSMRSVIYADCLVVGDELLKVALEIADSGSTVTLVADECPDDFHRKLAEFAGRESSQLRLITVNVETKFTQVKGTLTIRLDRADDATIEAIAKSAAPALRQTDAHFVAELANGFPQMAVLGAQQNGDGRDTIRSADQVLDRVIWGDRPHNDEAQKALEVLSLFEWVGFKGQPIGEAAFVAGKLAGMTTDQFIDQILSFKQRGIIETRGSYFQVLPIPLAARLGAPRLGRLSSDALVRIFSDAPDGLKASLLGRMRWLDTSPTAKAFALALLLPEGIGNLAALNTEFGAKCFDRLVHVDPDRAAATIDRVLFPLSHDELQAIRDGRNYLVWALQKLAFRKESFDRSAVLLRRLAATEIDNGHSTGAGETFKQFYQLHLSGTAAEPEVRLRVLDEGLSSLNAAERQVSIDALEQMIATSHFSRGGGAEEIGSAQPLQDWLPKTYGEIWDFHRAGIRRLTDFAVSGGPYADQAKTAIARHIRGLISSVPFEDVRAMIDKIVAHSGLWPDAIEAVTAWLYFDAAEARQEQVTKVRAYFDELMPDDPVDKVIVYTHGWPADFHAPETRYDRGLNGNHDFEYSGRESAKLAPVIAADPDALDRTLGSLCCTEANNAFAFARALAHSAADPVELFRLAVAKLDGGPAAANRQLFGGLITGTDARDPVAARECIRAALRAPKLKDDAISMIGSGKLQPGDLDVVIALLESGDVEPWRCAALSYGRGLDHLSSAEIMPLLNALRKKGAAGLWAALDIVFMYLFGGKRPSPGLVRTIKSVLLAPDLYNKVNQGPMDGSHFFESVELLAKHGAIDTKFARAMTAQIVKLSQVPNSDVFFALDDPAREALQQLLKSHPAEAWEVLSSKLENKDPLVRHRLRRLIDQDREDWLGPGLLFELPRDLYLSWVRAEPATRASIAVPWLPLAVKQHDGSLVWHPAMVSFVEEFGSQPDVLRGLSGRLRPSLMSDSLASYVEPLIPMVSAWQNHHAPAIRAWANAAIDSLRRWIDQDRQEDDDDPLR</sequence>
<dbReference type="EMBL" id="CP003358">
    <property type="protein sequence ID" value="AGB43381.1"/>
    <property type="molecule type" value="Genomic_DNA"/>
</dbReference>
<dbReference type="STRING" id="754035.Mesau_00897"/>
<gene>
    <name evidence="1" type="ordered locus">Mesau_00897</name>
</gene>
<accession>L0KEF3</accession>
<dbReference type="KEGG" id="mam:Mesau_00897"/>
<dbReference type="HOGENOM" id="CLU_006579_1_0_5"/>
<evidence type="ECO:0000313" key="2">
    <source>
        <dbReference type="Proteomes" id="UP000010998"/>
    </source>
</evidence>
<dbReference type="Proteomes" id="UP000010998">
    <property type="component" value="Chromosome"/>
</dbReference>
<protein>
    <submittedName>
        <fullName evidence="1">Uncharacterized protein</fullName>
    </submittedName>
</protein>
<reference evidence="2" key="1">
    <citation type="submission" date="2012-02" db="EMBL/GenBank/DDBJ databases">
        <title>Complete sequence of Mesorhizobium australicum WSM2073.</title>
        <authorList>
            <person name="Lucas S."/>
            <person name="Han J."/>
            <person name="Lapidus A."/>
            <person name="Cheng J.-F."/>
            <person name="Goodwin L."/>
            <person name="Pitluck S."/>
            <person name="Peters L."/>
            <person name="Gu W."/>
            <person name="Detter J.C."/>
            <person name="Han C."/>
            <person name="Tapia R."/>
            <person name="Land M."/>
            <person name="Hauser L."/>
            <person name="Kyrpides N."/>
            <person name="Ivanova N."/>
            <person name="Pagani I."/>
            <person name="Reeve W.G."/>
            <person name="Howieson J.G."/>
            <person name="Tiwari R.P."/>
            <person name="O'Hara G.W."/>
            <person name="Atkins C.A."/>
            <person name="Ronson C.W."/>
            <person name="Nandasena K.G."/>
            <person name="Woyke T."/>
        </authorList>
    </citation>
    <scope>NUCLEOTIDE SEQUENCE [LARGE SCALE GENOMIC DNA]</scope>
    <source>
        <strain evidence="2">LMG 24608 / HAMBI 3006 / WSM2073</strain>
    </source>
</reference>